<dbReference type="PANTHER" id="PTHR35936:SF17">
    <property type="entry name" value="ARGININE-BINDING EXTRACELLULAR PROTEIN ARTP"/>
    <property type="match status" value="1"/>
</dbReference>
<protein>
    <submittedName>
        <fullName evidence="6">ABC-type amino acid transport substrate-binding protein</fullName>
    </submittedName>
</protein>
<dbReference type="Proteomes" id="UP001209755">
    <property type="component" value="Unassembled WGS sequence"/>
</dbReference>
<keyword evidence="2" id="KW-1133">Transmembrane helix</keyword>
<evidence type="ECO:0000259" key="5">
    <source>
        <dbReference type="SMART" id="SM00079"/>
    </source>
</evidence>
<reference evidence="7" key="1">
    <citation type="submission" date="2023-07" db="EMBL/GenBank/DDBJ databases">
        <title>Genome sequencing of Purple Non-Sulfur Bacteria from various extreme environments.</title>
        <authorList>
            <person name="Mayer M."/>
        </authorList>
    </citation>
    <scope>NUCLEOTIDE SEQUENCE [LARGE SCALE GENOMIC DNA]</scope>
    <source>
        <strain evidence="7">DSM 17935</strain>
    </source>
</reference>
<feature type="chain" id="PRO_5045095558" evidence="3">
    <location>
        <begin position="32"/>
        <end position="379"/>
    </location>
</feature>
<feature type="domain" description="Ionotropic glutamate receptor C-terminal" evidence="5">
    <location>
        <begin position="47"/>
        <end position="377"/>
    </location>
</feature>
<dbReference type="InterPro" id="IPR001320">
    <property type="entry name" value="Iontro_rcpt_C"/>
</dbReference>
<dbReference type="Gene3D" id="3.40.190.10">
    <property type="entry name" value="Periplasmic binding protein-like II"/>
    <property type="match status" value="3"/>
</dbReference>
<evidence type="ECO:0000259" key="4">
    <source>
        <dbReference type="SMART" id="SM00062"/>
    </source>
</evidence>
<feature type="transmembrane region" description="Helical" evidence="2">
    <location>
        <begin position="217"/>
        <end position="240"/>
    </location>
</feature>
<keyword evidence="2" id="KW-0812">Transmembrane</keyword>
<dbReference type="InterPro" id="IPR001638">
    <property type="entry name" value="Solute-binding_3/MltF_N"/>
</dbReference>
<dbReference type="PANTHER" id="PTHR35936">
    <property type="entry name" value="MEMBRANE-BOUND LYTIC MUREIN TRANSGLYCOSYLASE F"/>
    <property type="match status" value="1"/>
</dbReference>
<evidence type="ECO:0000256" key="2">
    <source>
        <dbReference type="SAM" id="Phobius"/>
    </source>
</evidence>
<organism evidence="6 7">
    <name type="scientific">Rhodobium gokarnense</name>
    <dbReference type="NCBI Taxonomy" id="364296"/>
    <lineage>
        <taxon>Bacteria</taxon>
        <taxon>Pseudomonadati</taxon>
        <taxon>Pseudomonadota</taxon>
        <taxon>Alphaproteobacteria</taxon>
        <taxon>Hyphomicrobiales</taxon>
        <taxon>Rhodobiaceae</taxon>
        <taxon>Rhodobium</taxon>
    </lineage>
</organism>
<dbReference type="SUPFAM" id="SSF53850">
    <property type="entry name" value="Periplasmic binding protein-like II"/>
    <property type="match status" value="1"/>
</dbReference>
<dbReference type="SMART" id="SM00079">
    <property type="entry name" value="PBPe"/>
    <property type="match status" value="1"/>
</dbReference>
<comment type="caution">
    <text evidence="6">The sequence shown here is derived from an EMBL/GenBank/DDBJ whole genome shotgun (WGS) entry which is preliminary data.</text>
</comment>
<evidence type="ECO:0000256" key="3">
    <source>
        <dbReference type="SAM" id="SignalP"/>
    </source>
</evidence>
<name>A0ABT3H818_9HYPH</name>
<accession>A0ABT3H818</accession>
<feature type="domain" description="Solute-binding protein family 3/N-terminal" evidence="4">
    <location>
        <begin position="47"/>
        <end position="378"/>
    </location>
</feature>
<keyword evidence="7" id="KW-1185">Reference proteome</keyword>
<dbReference type="RefSeq" id="WP_264600204.1">
    <property type="nucleotide sequence ID" value="NZ_JAOQNS010000002.1"/>
</dbReference>
<evidence type="ECO:0000313" key="7">
    <source>
        <dbReference type="Proteomes" id="UP001209755"/>
    </source>
</evidence>
<evidence type="ECO:0000313" key="6">
    <source>
        <dbReference type="EMBL" id="MCW2306538.1"/>
    </source>
</evidence>
<dbReference type="EMBL" id="JAOQNS010000002">
    <property type="protein sequence ID" value="MCW2306538.1"/>
    <property type="molecule type" value="Genomic_DNA"/>
</dbReference>
<feature type="signal peptide" evidence="3">
    <location>
        <begin position="1"/>
        <end position="31"/>
    </location>
</feature>
<keyword evidence="1 3" id="KW-0732">Signal</keyword>
<evidence type="ECO:0000256" key="1">
    <source>
        <dbReference type="ARBA" id="ARBA00022729"/>
    </source>
</evidence>
<dbReference type="SUPFAM" id="SSF81324">
    <property type="entry name" value="Voltage-gated potassium channels"/>
    <property type="match status" value="1"/>
</dbReference>
<sequence>MTVSSSRQFGLLAALAMVLAIAVAGAGAARAQDAGDATTAVQEASKEVRVGYRVSAPFVMRDGDGKLGGMAVQLWEKIAEELGYTVTYNEYPHIPELLKAAETGEIDVAVGGISITEERAKHVDFSQPWFDAGLRVMVDESGTTSFGDIWTGLADAGYLKSYGWLIFIIIVATVGLTLFDRRFDKNFTKSWREGVAESFYSVMLVVTKGTLPSRSKLFGWMGRIFSAFWLVVGIAVFAYITSSVTSVMTSLAIEGGINGPDDLNGHTIAVFTGSIGEEVMRNEGIDTRGYDDVDAAVEALRANDVDAIVADAAVLEYYKREHPGLGLDVVGRIFHPDKFGFALPYKDTSLIFPVTVTLLMLQEDGFVDQLEKQYFGDER</sequence>
<gene>
    <name evidence="6" type="ORF">M2319_000857</name>
</gene>
<keyword evidence="2" id="KW-0472">Membrane</keyword>
<dbReference type="SMART" id="SM00062">
    <property type="entry name" value="PBPb"/>
    <property type="match status" value="1"/>
</dbReference>
<dbReference type="Pfam" id="PF00497">
    <property type="entry name" value="SBP_bac_3"/>
    <property type="match status" value="1"/>
</dbReference>
<proteinExistence type="predicted"/>
<feature type="transmembrane region" description="Helical" evidence="2">
    <location>
        <begin position="161"/>
        <end position="179"/>
    </location>
</feature>